<keyword evidence="7" id="KW-0175">Coiled coil</keyword>
<keyword evidence="3 6" id="KW-0690">Ribosome biogenesis</keyword>
<dbReference type="AlphaFoldDB" id="A0A9N9MF06"/>
<accession>A0A9N9MF06</accession>
<evidence type="ECO:0000313" key="9">
    <source>
        <dbReference type="EMBL" id="CAG9761816.1"/>
    </source>
</evidence>
<name>A0A9N9MF06_9CUCU</name>
<evidence type="ECO:0000256" key="6">
    <source>
        <dbReference type="RuleBase" id="RU368027"/>
    </source>
</evidence>
<dbReference type="GO" id="GO:0005730">
    <property type="term" value="C:nucleolus"/>
    <property type="evidence" value="ECO:0007669"/>
    <property type="project" value="UniProtKB-SubCell"/>
</dbReference>
<evidence type="ECO:0000256" key="2">
    <source>
        <dbReference type="ARBA" id="ARBA00009418"/>
    </source>
</evidence>
<keyword evidence="5 6" id="KW-0539">Nucleus</keyword>
<dbReference type="InterPro" id="IPR009292">
    <property type="entry name" value="RRP36"/>
</dbReference>
<dbReference type="GO" id="GO:0000462">
    <property type="term" value="P:maturation of SSU-rRNA from tricistronic rRNA transcript (SSU-rRNA, 5.8S rRNA, LSU-rRNA)"/>
    <property type="evidence" value="ECO:0007669"/>
    <property type="project" value="TreeGrafter"/>
</dbReference>
<dbReference type="Pfam" id="PF06102">
    <property type="entry name" value="RRP36"/>
    <property type="match status" value="1"/>
</dbReference>
<comment type="similarity">
    <text evidence="2 6">Belongs to the RRP36 family.</text>
</comment>
<comment type="subunit">
    <text evidence="6">Associates with 90S and pre-40S pre-ribosomal particles.</text>
</comment>
<evidence type="ECO:0000256" key="4">
    <source>
        <dbReference type="ARBA" id="ARBA00022552"/>
    </source>
</evidence>
<evidence type="ECO:0000256" key="5">
    <source>
        <dbReference type="ARBA" id="ARBA00023242"/>
    </source>
</evidence>
<dbReference type="EMBL" id="OU892286">
    <property type="protein sequence ID" value="CAG9761816.1"/>
    <property type="molecule type" value="Genomic_DNA"/>
</dbReference>
<evidence type="ECO:0000256" key="3">
    <source>
        <dbReference type="ARBA" id="ARBA00022517"/>
    </source>
</evidence>
<evidence type="ECO:0000256" key="1">
    <source>
        <dbReference type="ARBA" id="ARBA00004604"/>
    </source>
</evidence>
<dbReference type="PANTHER" id="PTHR21738">
    <property type="entry name" value="RIBOSOMAL RNA PROCESSING PROTEIN 36 HOMOLOG"/>
    <property type="match status" value="1"/>
</dbReference>
<gene>
    <name evidence="9" type="ORF">CEUTPL_LOCUS2509</name>
</gene>
<comment type="subcellular location">
    <subcellularLocation>
        <location evidence="1 6">Nucleus</location>
        <location evidence="1 6">Nucleolus</location>
    </subcellularLocation>
</comment>
<feature type="region of interest" description="Disordered" evidence="8">
    <location>
        <begin position="210"/>
        <end position="230"/>
    </location>
</feature>
<keyword evidence="6" id="KW-0687">Ribonucleoprotein</keyword>
<dbReference type="Proteomes" id="UP001152799">
    <property type="component" value="Chromosome 10"/>
</dbReference>
<keyword evidence="10" id="KW-1185">Reference proteome</keyword>
<reference evidence="9" key="1">
    <citation type="submission" date="2022-01" db="EMBL/GenBank/DDBJ databases">
        <authorList>
            <person name="King R."/>
        </authorList>
    </citation>
    <scope>NUCLEOTIDE SEQUENCE</scope>
</reference>
<keyword evidence="4 6" id="KW-0698">rRNA processing</keyword>
<feature type="coiled-coil region" evidence="7">
    <location>
        <begin position="137"/>
        <end position="204"/>
    </location>
</feature>
<feature type="compositionally biased region" description="Basic and acidic residues" evidence="8">
    <location>
        <begin position="49"/>
        <end position="66"/>
    </location>
</feature>
<evidence type="ECO:0000313" key="10">
    <source>
        <dbReference type="Proteomes" id="UP001152799"/>
    </source>
</evidence>
<comment type="function">
    <text evidence="6">Component of the 90S pre-ribosome involved in the maturation of rRNAs. Required for early cleavages of the pre-RNAs in the 40S ribosomal subunit maturation pathway.</text>
</comment>
<sequence>MSDTEDFQRQQIRDNLSTLSFEELIKLKEKVGSKVYNATVHGAPSTSTNKKEIKRQNKNRPREISSKIRMKQVKSILTRNSTTTIKSSARDPRFDPSCGEFDKETFKQNYEFVNELRQKEKLALQKELNEVKDPERKKTIKLLIQRTENKVREEEKTNKAKARDYAEKRQIRETIKQGEKPVYIKKSVKKLQGLVEKYEELKKSNRLEKHIQKRAKKLKVKDRRQMEKIK</sequence>
<dbReference type="GO" id="GO:0030686">
    <property type="term" value="C:90S preribosome"/>
    <property type="evidence" value="ECO:0007669"/>
    <property type="project" value="TreeGrafter"/>
</dbReference>
<dbReference type="PANTHER" id="PTHR21738:SF0">
    <property type="entry name" value="RIBOSOMAL RNA PROCESSING PROTEIN 36 HOMOLOG"/>
    <property type="match status" value="1"/>
</dbReference>
<protein>
    <recommendedName>
        <fullName evidence="6">rRNA biogenesis protein RRP36</fullName>
    </recommendedName>
</protein>
<proteinExistence type="inferred from homology"/>
<dbReference type="OrthoDB" id="448446at2759"/>
<evidence type="ECO:0000256" key="8">
    <source>
        <dbReference type="SAM" id="MobiDB-lite"/>
    </source>
</evidence>
<evidence type="ECO:0000256" key="7">
    <source>
        <dbReference type="SAM" id="Coils"/>
    </source>
</evidence>
<organism evidence="9 10">
    <name type="scientific">Ceutorhynchus assimilis</name>
    <name type="common">cabbage seed weevil</name>
    <dbReference type="NCBI Taxonomy" id="467358"/>
    <lineage>
        <taxon>Eukaryota</taxon>
        <taxon>Metazoa</taxon>
        <taxon>Ecdysozoa</taxon>
        <taxon>Arthropoda</taxon>
        <taxon>Hexapoda</taxon>
        <taxon>Insecta</taxon>
        <taxon>Pterygota</taxon>
        <taxon>Neoptera</taxon>
        <taxon>Endopterygota</taxon>
        <taxon>Coleoptera</taxon>
        <taxon>Polyphaga</taxon>
        <taxon>Cucujiformia</taxon>
        <taxon>Curculionidae</taxon>
        <taxon>Ceutorhynchinae</taxon>
        <taxon>Ceutorhynchus</taxon>
    </lineage>
</organism>
<feature type="region of interest" description="Disordered" evidence="8">
    <location>
        <begin position="39"/>
        <end position="69"/>
    </location>
</feature>
<feature type="compositionally biased region" description="Basic residues" evidence="8">
    <location>
        <begin position="211"/>
        <end position="222"/>
    </location>
</feature>